<dbReference type="AlphaFoldDB" id="A0A8H3C5L4"/>
<dbReference type="InterPro" id="IPR001810">
    <property type="entry name" value="F-box_dom"/>
</dbReference>
<proteinExistence type="predicted"/>
<evidence type="ECO:0000259" key="1">
    <source>
        <dbReference type="PROSITE" id="PS50181"/>
    </source>
</evidence>
<sequence>MPLLALPNEVIIHILALTEPPDILRCRVVCRLLRQSIESSAELQYLIELDSFGYIPPDNPRLDLSYKEKICTLQQHQDKWTSDAHIKVDTYKLRDLEARSMTYDFHGGTYVRGSSLLGMGECTRRLDVYQLPSVNKGTEWKEWSHPDLGVDVRDFALQTDYDLLILIEADEPVSDSATLPRFGASPDAIQHIKIHLRSLETGQPHPVAIRPIIECEVPSYMQSMCSFYAQVVGRYLAVFFQVLAWRGSRCYELRIWDWTTGKLISYIESSIDGAESFTFLSDRLILVPCPIIFTIDGELKHQAHLDIYKFDEPSSDDVTVRPACLVTSFFLPAAADAQSIISRFSCRCEPAPSPSAKTAVSYAGHPRIYDLAPENRVLCIAIEALNFRTDHGGRSRTKSMLYITYMGLLSAIDISLGKYTQSGNAEMILWKDWGEMASWVDVGQVYTGNQCYMYGQRTVGLLYARNEDAVDDSEDEARVHSLVIFDFDPVRVSRASQRTRLGVRISKPETENAWDIPMGETKLMRNLFLEGESKANAPFSVRTTLINERFHSPYCYVMIDEEHVVIVLQDLGGRESSLVTMKSFGMAPTLLGLPQEIIVYILAWTLPQDLLKWRQACRLLKQFIDGSAELQYLIELYSFGYVPPSNPRHDILYPEKLRLVKEHQRQWETTSWTQVDMYPLKKRNSSSVSSTYDFCGGIYAQGFSLPGIGEHTRRLDLYQLPSVNRGTPWKQWSIEDLGVDVRDFVMQPDYDLLVLLEINKSLPRSNPDGIEGAPDLTQYFTIHLRTLGTNQPHPDAARPTISYSTPSYRRTRTSFYFQVVGRYLAVQFLISSVSSEKFQLRVWDWTTGKDVTYIEPWRAGAESFTFLSDRLLLIPCLQVVSENEDGLHDPRTHGKLIVFTFTDPMGDQPAREARPIASFDLPNAANPFLDLQGLSCRCDPAPVPSFRSATRHDGIPKLFDLAPENRVLCLKMRSQAVIPVDQVESTLYIQFADLVRAVSHLLDEPADKPMLNIPWKDWAKGTSWVDTDLLFTGNECYVFGQRVVSVGLDRSEMDSEMEEIDTLIRRFSSLCVFDFDPIRVKRAELSSESRVEIFDPKKDSILGVWGEGPSLRSTFVEGEHAADAPFTLRKTLINERLGHHYYVMVDEEHVVMVLQRFGRESSLIVYSFS</sequence>
<feature type="domain" description="F-box" evidence="1">
    <location>
        <begin position="587"/>
        <end position="633"/>
    </location>
</feature>
<protein>
    <recommendedName>
        <fullName evidence="1">F-box domain-containing protein</fullName>
    </recommendedName>
</protein>
<feature type="domain" description="F-box" evidence="1">
    <location>
        <begin position="1"/>
        <end position="46"/>
    </location>
</feature>
<dbReference type="SMART" id="SM00256">
    <property type="entry name" value="FBOX"/>
    <property type="match status" value="2"/>
</dbReference>
<comment type="caution">
    <text evidence="2">The sequence shown here is derived from an EMBL/GenBank/DDBJ whole genome shotgun (WGS) entry which is preliminary data.</text>
</comment>
<dbReference type="SUPFAM" id="SSF81383">
    <property type="entry name" value="F-box domain"/>
    <property type="match status" value="2"/>
</dbReference>
<evidence type="ECO:0000313" key="3">
    <source>
        <dbReference type="Proteomes" id="UP000663850"/>
    </source>
</evidence>
<dbReference type="Gene3D" id="1.20.1280.50">
    <property type="match status" value="1"/>
</dbReference>
<gene>
    <name evidence="2" type="ORF">RDB_LOCUS66066</name>
</gene>
<organism evidence="2 3">
    <name type="scientific">Rhizoctonia solani</name>
    <dbReference type="NCBI Taxonomy" id="456999"/>
    <lineage>
        <taxon>Eukaryota</taxon>
        <taxon>Fungi</taxon>
        <taxon>Dikarya</taxon>
        <taxon>Basidiomycota</taxon>
        <taxon>Agaricomycotina</taxon>
        <taxon>Agaricomycetes</taxon>
        <taxon>Cantharellales</taxon>
        <taxon>Ceratobasidiaceae</taxon>
        <taxon>Rhizoctonia</taxon>
    </lineage>
</organism>
<dbReference type="EMBL" id="CAJMWZ010003406">
    <property type="protein sequence ID" value="CAE6473880.1"/>
    <property type="molecule type" value="Genomic_DNA"/>
</dbReference>
<reference evidence="2" key="1">
    <citation type="submission" date="2021-01" db="EMBL/GenBank/DDBJ databases">
        <authorList>
            <person name="Kaushik A."/>
        </authorList>
    </citation>
    <scope>NUCLEOTIDE SEQUENCE</scope>
    <source>
        <strain evidence="2">Type strain: AG8-Rh-89/</strain>
    </source>
</reference>
<evidence type="ECO:0000313" key="2">
    <source>
        <dbReference type="EMBL" id="CAE6473880.1"/>
    </source>
</evidence>
<dbReference type="PROSITE" id="PS50181">
    <property type="entry name" value="FBOX"/>
    <property type="match status" value="2"/>
</dbReference>
<dbReference type="Proteomes" id="UP000663850">
    <property type="component" value="Unassembled WGS sequence"/>
</dbReference>
<dbReference type="InterPro" id="IPR036047">
    <property type="entry name" value="F-box-like_dom_sf"/>
</dbReference>
<dbReference type="Pfam" id="PF12937">
    <property type="entry name" value="F-box-like"/>
    <property type="match status" value="1"/>
</dbReference>
<name>A0A8H3C5L4_9AGAM</name>
<dbReference type="CDD" id="cd09917">
    <property type="entry name" value="F-box_SF"/>
    <property type="match status" value="1"/>
</dbReference>
<accession>A0A8H3C5L4</accession>